<name>A0A9W9IFM4_9EURO</name>
<gene>
    <name evidence="1" type="ORF">N7492_005365</name>
</gene>
<sequence length="212" mass="23639">MIHTHSFFPASPDRILDYVTSPASEPSSGDNFTLLPDNLLLRPGTVPVITIRDPRLVVPSAYRAMRAVIKGGGRANMLVITCHVWGRFLYDFYANRRIRALVIDADDYMTSETFVREICSQTGLDPDAATFSWPTATPEQQDKLAKPFAAVQTTLMRSNGANPGRAAKNVDLGAAEAKWEEEFGADTAREIGELVQLAMPHFEYLYERRLQC</sequence>
<proteinExistence type="predicted"/>
<dbReference type="PANTHER" id="PTHR48312:SF1">
    <property type="entry name" value="SULFOTRANSFERASE"/>
    <property type="match status" value="1"/>
</dbReference>
<protein>
    <submittedName>
        <fullName evidence="1">Uncharacterized protein</fullName>
    </submittedName>
</protein>
<reference evidence="1" key="2">
    <citation type="journal article" date="2023" name="IMA Fungus">
        <title>Comparative genomic study of the Penicillium genus elucidates a diverse pangenome and 15 lateral gene transfer events.</title>
        <authorList>
            <person name="Petersen C."/>
            <person name="Sorensen T."/>
            <person name="Nielsen M.R."/>
            <person name="Sondergaard T.E."/>
            <person name="Sorensen J.L."/>
            <person name="Fitzpatrick D.A."/>
            <person name="Frisvad J.C."/>
            <person name="Nielsen K.L."/>
        </authorList>
    </citation>
    <scope>NUCLEOTIDE SEQUENCE</scope>
    <source>
        <strain evidence="1">IBT 21917</strain>
    </source>
</reference>
<dbReference type="Proteomes" id="UP001146351">
    <property type="component" value="Unassembled WGS sequence"/>
</dbReference>
<keyword evidence="2" id="KW-1185">Reference proteome</keyword>
<evidence type="ECO:0000313" key="2">
    <source>
        <dbReference type="Proteomes" id="UP001146351"/>
    </source>
</evidence>
<evidence type="ECO:0000313" key="1">
    <source>
        <dbReference type="EMBL" id="KAJ5172772.1"/>
    </source>
</evidence>
<dbReference type="EMBL" id="JAPQKO010000003">
    <property type="protein sequence ID" value="KAJ5172772.1"/>
    <property type="molecule type" value="Genomic_DNA"/>
</dbReference>
<dbReference type="AlphaFoldDB" id="A0A9W9IFM4"/>
<dbReference type="OrthoDB" id="3650366at2759"/>
<dbReference type="PANTHER" id="PTHR48312">
    <property type="match status" value="1"/>
</dbReference>
<dbReference type="SUPFAM" id="SSF52540">
    <property type="entry name" value="P-loop containing nucleoside triphosphate hydrolases"/>
    <property type="match status" value="1"/>
</dbReference>
<dbReference type="InterPro" id="IPR027417">
    <property type="entry name" value="P-loop_NTPase"/>
</dbReference>
<organism evidence="1 2">
    <name type="scientific">Penicillium capsulatum</name>
    <dbReference type="NCBI Taxonomy" id="69766"/>
    <lineage>
        <taxon>Eukaryota</taxon>
        <taxon>Fungi</taxon>
        <taxon>Dikarya</taxon>
        <taxon>Ascomycota</taxon>
        <taxon>Pezizomycotina</taxon>
        <taxon>Eurotiomycetes</taxon>
        <taxon>Eurotiomycetidae</taxon>
        <taxon>Eurotiales</taxon>
        <taxon>Aspergillaceae</taxon>
        <taxon>Penicillium</taxon>
    </lineage>
</organism>
<accession>A0A9W9IFM4</accession>
<reference evidence="1" key="1">
    <citation type="submission" date="2022-11" db="EMBL/GenBank/DDBJ databases">
        <authorList>
            <person name="Petersen C."/>
        </authorList>
    </citation>
    <scope>NUCLEOTIDE SEQUENCE</scope>
    <source>
        <strain evidence="1">IBT 21917</strain>
    </source>
</reference>
<dbReference type="Gene3D" id="3.40.50.300">
    <property type="entry name" value="P-loop containing nucleotide triphosphate hydrolases"/>
    <property type="match status" value="1"/>
</dbReference>
<comment type="caution">
    <text evidence="1">The sequence shown here is derived from an EMBL/GenBank/DDBJ whole genome shotgun (WGS) entry which is preliminary data.</text>
</comment>